<reference evidence="2" key="1">
    <citation type="journal article" date="2014" name="Proc. Natl. Acad. Sci. U.S.A.">
        <title>Extensive sampling of basidiomycete genomes demonstrates inadequacy of the white-rot/brown-rot paradigm for wood decay fungi.</title>
        <authorList>
            <person name="Riley R."/>
            <person name="Salamov A.A."/>
            <person name="Brown D.W."/>
            <person name="Nagy L.G."/>
            <person name="Floudas D."/>
            <person name="Held B.W."/>
            <person name="Levasseur A."/>
            <person name="Lombard V."/>
            <person name="Morin E."/>
            <person name="Otillar R."/>
            <person name="Lindquist E.A."/>
            <person name="Sun H."/>
            <person name="LaButti K.M."/>
            <person name="Schmutz J."/>
            <person name="Jabbour D."/>
            <person name="Luo H."/>
            <person name="Baker S.E."/>
            <person name="Pisabarro A.G."/>
            <person name="Walton J.D."/>
            <person name="Blanchette R.A."/>
            <person name="Henrissat B."/>
            <person name="Martin F."/>
            <person name="Cullen D."/>
            <person name="Hibbett D.S."/>
            <person name="Grigoriev I.V."/>
        </authorList>
    </citation>
    <scope>NUCLEOTIDE SEQUENCE [LARGE SCALE GENOMIC DNA]</scope>
    <source>
        <strain evidence="2">PC15</strain>
    </source>
</reference>
<dbReference type="OrthoDB" id="3270058at2759"/>
<dbReference type="EMBL" id="KL198014">
    <property type="protein sequence ID" value="KDQ22199.1"/>
    <property type="molecule type" value="Genomic_DNA"/>
</dbReference>
<proteinExistence type="predicted"/>
<dbReference type="Proteomes" id="UP000027073">
    <property type="component" value="Unassembled WGS sequence"/>
</dbReference>
<evidence type="ECO:0000313" key="1">
    <source>
        <dbReference type="EMBL" id="KDQ22199.1"/>
    </source>
</evidence>
<dbReference type="VEuPathDB" id="FungiDB:PLEOSDRAFT_163109"/>
<dbReference type="HOGENOM" id="CLU_059978_0_0_1"/>
<dbReference type="InParanoid" id="A0A067N2V6"/>
<organism evidence="1 2">
    <name type="scientific">Pleurotus ostreatus (strain PC15)</name>
    <name type="common">Oyster mushroom</name>
    <dbReference type="NCBI Taxonomy" id="1137138"/>
    <lineage>
        <taxon>Eukaryota</taxon>
        <taxon>Fungi</taxon>
        <taxon>Dikarya</taxon>
        <taxon>Basidiomycota</taxon>
        <taxon>Agaricomycotina</taxon>
        <taxon>Agaricomycetes</taxon>
        <taxon>Agaricomycetidae</taxon>
        <taxon>Agaricales</taxon>
        <taxon>Pleurotineae</taxon>
        <taxon>Pleurotaceae</taxon>
        <taxon>Pleurotus</taxon>
    </lineage>
</organism>
<gene>
    <name evidence="1" type="ORF">PLEOSDRAFT_163109</name>
</gene>
<protein>
    <submittedName>
        <fullName evidence="1">Uncharacterized protein</fullName>
    </submittedName>
</protein>
<sequence length="402" mass="44844">MNRPEDLTADSLKDAKVVQLRFWISTVNTTTGKRVLNISGKAAELKKRLADHFNIDISAPAAPSIARTTGIKRENEDNDDGIVAQQWLHLRKLGEEWAQCEAAGVAFILGKGRSGSGLPSCLQATLDTAVANVVSRQIDVHGRRPPLESPLSDAGQAVRPISTVNAETVSLWLRLLQETGDLTALGNLSQLRSTLPTIAVQTPLPPPTPFVSSPSAPATVPLHSESTAHRPTAIQAVLAAGKAEIRAIERASGLWDILLQREEVARLRNLYGPKTDTREPSNPLWSQMKMALTRRERIYNELDTQFGGDSARFLKFFTKNEPAVSRKRKRPHDLDPNHHKELLQPFRRVVEAIKCRNDAIAAEKRQAMYLSTSQEFSQSLWHQRWGDQNDWEVWRALGKEQY</sequence>
<name>A0A067N2V6_PLEO1</name>
<dbReference type="AlphaFoldDB" id="A0A067N2V6"/>
<evidence type="ECO:0000313" key="2">
    <source>
        <dbReference type="Proteomes" id="UP000027073"/>
    </source>
</evidence>
<accession>A0A067N2V6</accession>